<keyword evidence="1" id="KW-0732">Signal</keyword>
<feature type="signal peptide" evidence="1">
    <location>
        <begin position="1"/>
        <end position="17"/>
    </location>
</feature>
<sequence length="108" mass="11132">MKRLIPLLVLPLIAACADLTPGPVDENGVPIPPPPPPLPAQVQAAMPDGMPRDFVFEAANGCWAVGIEAGEPRTGRPLRDAAGNWVCSDGVIAPDQIAANAPPLDPAL</sequence>
<feature type="chain" id="PRO_5031247058" evidence="1">
    <location>
        <begin position="18"/>
        <end position="108"/>
    </location>
</feature>
<dbReference type="RefSeq" id="WP_183525747.1">
    <property type="nucleotide sequence ID" value="NZ_JACIJM010000002.1"/>
</dbReference>
<proteinExistence type="predicted"/>
<evidence type="ECO:0000313" key="3">
    <source>
        <dbReference type="Proteomes" id="UP000535415"/>
    </source>
</evidence>
<dbReference type="Proteomes" id="UP000535415">
    <property type="component" value="Unassembled WGS sequence"/>
</dbReference>
<accession>A0A7W9EWW2</accession>
<dbReference type="AlphaFoldDB" id="A0A7W9EWW2"/>
<evidence type="ECO:0000256" key="1">
    <source>
        <dbReference type="SAM" id="SignalP"/>
    </source>
</evidence>
<keyword evidence="3" id="KW-1185">Reference proteome</keyword>
<reference evidence="2 3" key="1">
    <citation type="submission" date="2020-08" db="EMBL/GenBank/DDBJ databases">
        <title>Genomic Encyclopedia of Type Strains, Phase IV (KMG-IV): sequencing the most valuable type-strain genomes for metagenomic binning, comparative biology and taxonomic classification.</title>
        <authorList>
            <person name="Goeker M."/>
        </authorList>
    </citation>
    <scope>NUCLEOTIDE SEQUENCE [LARGE SCALE GENOMIC DNA]</scope>
    <source>
        <strain evidence="2 3">DSM 101064</strain>
    </source>
</reference>
<comment type="caution">
    <text evidence="2">The sequence shown here is derived from an EMBL/GenBank/DDBJ whole genome shotgun (WGS) entry which is preliminary data.</text>
</comment>
<organism evidence="2 3">
    <name type="scientific">Yoonia ponticola</name>
    <dbReference type="NCBI Taxonomy" id="1524255"/>
    <lineage>
        <taxon>Bacteria</taxon>
        <taxon>Pseudomonadati</taxon>
        <taxon>Pseudomonadota</taxon>
        <taxon>Alphaproteobacteria</taxon>
        <taxon>Rhodobacterales</taxon>
        <taxon>Paracoccaceae</taxon>
        <taxon>Yoonia</taxon>
    </lineage>
</organism>
<evidence type="ECO:0000313" key="2">
    <source>
        <dbReference type="EMBL" id="MBB5721132.1"/>
    </source>
</evidence>
<dbReference type="EMBL" id="JACIJM010000002">
    <property type="protein sequence ID" value="MBB5721132.1"/>
    <property type="molecule type" value="Genomic_DNA"/>
</dbReference>
<name>A0A7W9EWW2_9RHOB</name>
<dbReference type="PROSITE" id="PS51257">
    <property type="entry name" value="PROKAR_LIPOPROTEIN"/>
    <property type="match status" value="1"/>
</dbReference>
<protein>
    <submittedName>
        <fullName evidence="2">Uncharacterized protein</fullName>
    </submittedName>
</protein>
<gene>
    <name evidence="2" type="ORF">FHS72_000739</name>
</gene>